<sequence>MNLVESEYQMGKSKIFMRESQKQKLDTQLHQTILSRIIVIQRWYRTIHQRRHFLNFRAMVVKIQAKHTAMSI</sequence>
<evidence type="ECO:0000313" key="4">
    <source>
        <dbReference type="Proteomes" id="UP000324222"/>
    </source>
</evidence>
<gene>
    <name evidence="3" type="primary">MYO9B</name>
    <name evidence="3" type="ORF">E2C01_101362</name>
</gene>
<dbReference type="EMBL" id="VSRR010146868">
    <property type="protein sequence ID" value="MPD05610.1"/>
    <property type="molecule type" value="Genomic_DNA"/>
</dbReference>
<dbReference type="Proteomes" id="UP000324222">
    <property type="component" value="Unassembled WGS sequence"/>
</dbReference>
<proteinExistence type="predicted"/>
<comment type="caution">
    <text evidence="3">The sequence shown here is derived from an EMBL/GenBank/DDBJ whole genome shotgun (WGS) entry which is preliminary data.</text>
</comment>
<keyword evidence="2" id="KW-0963">Cytoplasm</keyword>
<accession>A0A5B7KEK0</accession>
<dbReference type="Gene3D" id="1.20.5.4820">
    <property type="match status" value="1"/>
</dbReference>
<dbReference type="InterPro" id="IPR046987">
    <property type="entry name" value="Myo9"/>
</dbReference>
<dbReference type="AlphaFoldDB" id="A0A5B7KEK0"/>
<dbReference type="GO" id="GO:0005737">
    <property type="term" value="C:cytoplasm"/>
    <property type="evidence" value="ECO:0007669"/>
    <property type="project" value="UniProtKB-SubCell"/>
</dbReference>
<comment type="subcellular location">
    <subcellularLocation>
        <location evidence="1">Cytoplasm</location>
    </subcellularLocation>
</comment>
<evidence type="ECO:0000256" key="1">
    <source>
        <dbReference type="ARBA" id="ARBA00004496"/>
    </source>
</evidence>
<dbReference type="OrthoDB" id="312459at2759"/>
<name>A0A5B7KEK0_PORTR</name>
<reference evidence="3 4" key="1">
    <citation type="submission" date="2019-05" db="EMBL/GenBank/DDBJ databases">
        <title>Another draft genome of Portunus trituberculatus and its Hox gene families provides insights of decapod evolution.</title>
        <authorList>
            <person name="Jeong J.-H."/>
            <person name="Song I."/>
            <person name="Kim S."/>
            <person name="Choi T."/>
            <person name="Kim D."/>
            <person name="Ryu S."/>
            <person name="Kim W."/>
        </authorList>
    </citation>
    <scope>NUCLEOTIDE SEQUENCE [LARGE SCALE GENOMIC DNA]</scope>
    <source>
        <tissue evidence="3">Muscle</tissue>
    </source>
</reference>
<protein>
    <submittedName>
        <fullName evidence="3">Unconventional myosin-IXb</fullName>
    </submittedName>
</protein>
<dbReference type="PANTHER" id="PTHR46184">
    <property type="entry name" value="UNCONVENTIONAL MYOSIN-IXB-LIKE PROTEIN"/>
    <property type="match status" value="1"/>
</dbReference>
<dbReference type="InterPro" id="IPR027417">
    <property type="entry name" value="P-loop_NTPase"/>
</dbReference>
<dbReference type="PANTHER" id="PTHR46184:SF5">
    <property type="entry name" value="UNCONVENTIONAL MYOSIN-IXA-LIKE"/>
    <property type="match status" value="1"/>
</dbReference>
<dbReference type="GO" id="GO:0035556">
    <property type="term" value="P:intracellular signal transduction"/>
    <property type="evidence" value="ECO:0007669"/>
    <property type="project" value="InterPro"/>
</dbReference>
<dbReference type="GO" id="GO:0000146">
    <property type="term" value="F:microfilament motor activity"/>
    <property type="evidence" value="ECO:0007669"/>
    <property type="project" value="InterPro"/>
</dbReference>
<evidence type="ECO:0000313" key="3">
    <source>
        <dbReference type="EMBL" id="MPD05610.1"/>
    </source>
</evidence>
<evidence type="ECO:0000256" key="2">
    <source>
        <dbReference type="ARBA" id="ARBA00022490"/>
    </source>
</evidence>
<dbReference type="GO" id="GO:0005884">
    <property type="term" value="C:actin filament"/>
    <property type="evidence" value="ECO:0007669"/>
    <property type="project" value="TreeGrafter"/>
</dbReference>
<organism evidence="3 4">
    <name type="scientific">Portunus trituberculatus</name>
    <name type="common">Swimming crab</name>
    <name type="synonym">Neptunus trituberculatus</name>
    <dbReference type="NCBI Taxonomy" id="210409"/>
    <lineage>
        <taxon>Eukaryota</taxon>
        <taxon>Metazoa</taxon>
        <taxon>Ecdysozoa</taxon>
        <taxon>Arthropoda</taxon>
        <taxon>Crustacea</taxon>
        <taxon>Multicrustacea</taxon>
        <taxon>Malacostraca</taxon>
        <taxon>Eumalacostraca</taxon>
        <taxon>Eucarida</taxon>
        <taxon>Decapoda</taxon>
        <taxon>Pleocyemata</taxon>
        <taxon>Brachyura</taxon>
        <taxon>Eubrachyura</taxon>
        <taxon>Portunoidea</taxon>
        <taxon>Portunidae</taxon>
        <taxon>Portuninae</taxon>
        <taxon>Portunus</taxon>
    </lineage>
</organism>
<dbReference type="GO" id="GO:0005096">
    <property type="term" value="F:GTPase activator activity"/>
    <property type="evidence" value="ECO:0007669"/>
    <property type="project" value="InterPro"/>
</dbReference>
<dbReference type="GO" id="GO:0051015">
    <property type="term" value="F:actin filament binding"/>
    <property type="evidence" value="ECO:0007669"/>
    <property type="project" value="TreeGrafter"/>
</dbReference>
<dbReference type="SUPFAM" id="SSF52540">
    <property type="entry name" value="P-loop containing nucleoside triphosphate hydrolases"/>
    <property type="match status" value="1"/>
</dbReference>
<keyword evidence="4" id="KW-1185">Reference proteome</keyword>